<keyword evidence="3 6" id="KW-0812">Transmembrane</keyword>
<feature type="transmembrane region" description="Helical" evidence="6">
    <location>
        <begin position="206"/>
        <end position="230"/>
    </location>
</feature>
<keyword evidence="4 6" id="KW-1133">Transmembrane helix</keyword>
<evidence type="ECO:0000256" key="2">
    <source>
        <dbReference type="ARBA" id="ARBA00007802"/>
    </source>
</evidence>
<accession>A0A1I1Q465</accession>
<evidence type="ECO:0000313" key="8">
    <source>
        <dbReference type="Proteomes" id="UP000198728"/>
    </source>
</evidence>
<feature type="transmembrane region" description="Helical" evidence="6">
    <location>
        <begin position="121"/>
        <end position="141"/>
    </location>
</feature>
<proteinExistence type="inferred from homology"/>
<dbReference type="Proteomes" id="UP000198728">
    <property type="component" value="Unassembled WGS sequence"/>
</dbReference>
<gene>
    <name evidence="7" type="ORF">SAMN04488094_11720</name>
</gene>
<dbReference type="RefSeq" id="WP_093362585.1">
    <property type="nucleotide sequence ID" value="NZ_FOLG01000017.1"/>
</dbReference>
<dbReference type="GO" id="GO:0030255">
    <property type="term" value="P:protein secretion by the type IV secretion system"/>
    <property type="evidence" value="ECO:0007669"/>
    <property type="project" value="InterPro"/>
</dbReference>
<keyword evidence="8" id="KW-1185">Reference proteome</keyword>
<feature type="transmembrane region" description="Helical" evidence="6">
    <location>
        <begin position="250"/>
        <end position="271"/>
    </location>
</feature>
<reference evidence="7 8" key="1">
    <citation type="submission" date="2016-10" db="EMBL/GenBank/DDBJ databases">
        <authorList>
            <person name="de Groot N.N."/>
        </authorList>
    </citation>
    <scope>NUCLEOTIDE SEQUENCE [LARGE SCALE GENOMIC DNA]</scope>
    <source>
        <strain evidence="7 8">DSM 19548</strain>
    </source>
</reference>
<dbReference type="InterPro" id="IPR007688">
    <property type="entry name" value="Conjugal_tfr_TrbL/VirB6"/>
</dbReference>
<evidence type="ECO:0000256" key="3">
    <source>
        <dbReference type="ARBA" id="ARBA00022692"/>
    </source>
</evidence>
<sequence length="354" mass="36747">MNFVEFVYSTALSFLDSVSESQFGAVASALGTTAQLAATLVAALVIVNMATQTQPMLARDSIALLVRLLLINLFMFNWTQFDALADAMFSMLDRVSGALISSVSGQDETTPISAGGVGSPLIGIAGAIDALIAQMSLFANAVSDNIGIVGGTIFQVTFAVLMALLAGAASLILVASRVTITVLIAIAPLMIMLTMFDATKSYFERWLAALVTLSLYPLVIAGIFSTIVGVGTTALDQLAQPEDLTSIGEAIPVFMVVVLSILLTAMTPIIVSMISGSIHVRDKVTEAASLMAVAATKMAAVTGGQAAAKGTRVVAKDAAGYLGNPVTNARQSASEVAAMINRMQARTARFVGRK</sequence>
<feature type="transmembrane region" description="Helical" evidence="6">
    <location>
        <begin position="180"/>
        <end position="199"/>
    </location>
</feature>
<evidence type="ECO:0000256" key="1">
    <source>
        <dbReference type="ARBA" id="ARBA00004141"/>
    </source>
</evidence>
<evidence type="ECO:0000256" key="4">
    <source>
        <dbReference type="ARBA" id="ARBA00022989"/>
    </source>
</evidence>
<dbReference type="GO" id="GO:0016020">
    <property type="term" value="C:membrane"/>
    <property type="evidence" value="ECO:0007669"/>
    <property type="project" value="UniProtKB-SubCell"/>
</dbReference>
<evidence type="ECO:0000256" key="5">
    <source>
        <dbReference type="ARBA" id="ARBA00023136"/>
    </source>
</evidence>
<keyword evidence="5 6" id="KW-0472">Membrane</keyword>
<feature type="transmembrane region" description="Helical" evidence="6">
    <location>
        <begin position="62"/>
        <end position="81"/>
    </location>
</feature>
<feature type="transmembrane region" description="Helical" evidence="6">
    <location>
        <begin position="23"/>
        <end position="50"/>
    </location>
</feature>
<dbReference type="STRING" id="441112.SAMN04488094_11720"/>
<feature type="transmembrane region" description="Helical" evidence="6">
    <location>
        <begin position="153"/>
        <end position="174"/>
    </location>
</feature>
<comment type="similarity">
    <text evidence="2">Belongs to the TrbL/VirB6 family.</text>
</comment>
<dbReference type="AlphaFoldDB" id="A0A1I1Q465"/>
<protein>
    <submittedName>
        <fullName evidence="7">Type IV secretion system protein VirB6</fullName>
    </submittedName>
</protein>
<dbReference type="OrthoDB" id="7819992at2"/>
<dbReference type="Pfam" id="PF04610">
    <property type="entry name" value="TrbL"/>
    <property type="match status" value="1"/>
</dbReference>
<evidence type="ECO:0000256" key="6">
    <source>
        <dbReference type="SAM" id="Phobius"/>
    </source>
</evidence>
<evidence type="ECO:0000313" key="7">
    <source>
        <dbReference type="EMBL" id="SFD14658.1"/>
    </source>
</evidence>
<dbReference type="EMBL" id="FOLG01000017">
    <property type="protein sequence ID" value="SFD14658.1"/>
    <property type="molecule type" value="Genomic_DNA"/>
</dbReference>
<organism evidence="7 8">
    <name type="scientific">Tropicimonas isoalkanivorans</name>
    <dbReference type="NCBI Taxonomy" id="441112"/>
    <lineage>
        <taxon>Bacteria</taxon>
        <taxon>Pseudomonadati</taxon>
        <taxon>Pseudomonadota</taxon>
        <taxon>Alphaproteobacteria</taxon>
        <taxon>Rhodobacterales</taxon>
        <taxon>Roseobacteraceae</taxon>
        <taxon>Tropicimonas</taxon>
    </lineage>
</organism>
<name>A0A1I1Q465_9RHOB</name>
<comment type="subcellular location">
    <subcellularLocation>
        <location evidence="1">Membrane</location>
        <topology evidence="1">Multi-pass membrane protein</topology>
    </subcellularLocation>
</comment>